<dbReference type="Gramene" id="RZC62535">
    <property type="protein sequence ID" value="RZC62535"/>
    <property type="gene ID" value="C5167_024297"/>
</dbReference>
<organism evidence="2 3">
    <name type="scientific">Papaver somniferum</name>
    <name type="common">Opium poppy</name>
    <dbReference type="NCBI Taxonomy" id="3469"/>
    <lineage>
        <taxon>Eukaryota</taxon>
        <taxon>Viridiplantae</taxon>
        <taxon>Streptophyta</taxon>
        <taxon>Embryophyta</taxon>
        <taxon>Tracheophyta</taxon>
        <taxon>Spermatophyta</taxon>
        <taxon>Magnoliopsida</taxon>
        <taxon>Ranunculales</taxon>
        <taxon>Papaveraceae</taxon>
        <taxon>Papaveroideae</taxon>
        <taxon>Papaver</taxon>
    </lineage>
</organism>
<sequence>MFCFAGIRDFRFFFQFCFADIRCSQLTDLRSCFTGILKDQMFRIVWNQYRGSADDKDEAMGELGKEANSPPQQINGDLEEHSGTY</sequence>
<keyword evidence="3" id="KW-1185">Reference proteome</keyword>
<accession>A0A4Y7JS51</accession>
<dbReference type="Proteomes" id="UP000316621">
    <property type="component" value="Chromosome 5"/>
</dbReference>
<dbReference type="AlphaFoldDB" id="A0A4Y7JS51"/>
<evidence type="ECO:0000256" key="1">
    <source>
        <dbReference type="SAM" id="MobiDB-lite"/>
    </source>
</evidence>
<dbReference type="EMBL" id="CM010719">
    <property type="protein sequence ID" value="RZC62535.1"/>
    <property type="molecule type" value="Genomic_DNA"/>
</dbReference>
<evidence type="ECO:0000313" key="3">
    <source>
        <dbReference type="Proteomes" id="UP000316621"/>
    </source>
</evidence>
<name>A0A4Y7JS51_PAPSO</name>
<reference evidence="2 3" key="1">
    <citation type="journal article" date="2018" name="Science">
        <title>The opium poppy genome and morphinan production.</title>
        <authorList>
            <person name="Guo L."/>
            <person name="Winzer T."/>
            <person name="Yang X."/>
            <person name="Li Y."/>
            <person name="Ning Z."/>
            <person name="He Z."/>
            <person name="Teodor R."/>
            <person name="Lu Y."/>
            <person name="Bowser T.A."/>
            <person name="Graham I.A."/>
            <person name="Ye K."/>
        </authorList>
    </citation>
    <scope>NUCLEOTIDE SEQUENCE [LARGE SCALE GENOMIC DNA]</scope>
    <source>
        <strain evidence="3">cv. HN1</strain>
        <tissue evidence="2">Leaves</tissue>
    </source>
</reference>
<protein>
    <submittedName>
        <fullName evidence="2">Uncharacterized protein</fullName>
    </submittedName>
</protein>
<proteinExistence type="predicted"/>
<gene>
    <name evidence="2" type="ORF">C5167_024297</name>
</gene>
<evidence type="ECO:0000313" key="2">
    <source>
        <dbReference type="EMBL" id="RZC62535.1"/>
    </source>
</evidence>
<feature type="region of interest" description="Disordered" evidence="1">
    <location>
        <begin position="55"/>
        <end position="85"/>
    </location>
</feature>